<reference evidence="1 2" key="1">
    <citation type="submission" date="2018-11" db="EMBL/GenBank/DDBJ databases">
        <title>Genome sequencing of Paenibacillus sp. KCOM 3021 (= ChDC PVNT-B20).</title>
        <authorList>
            <person name="Kook J.-K."/>
            <person name="Park S.-N."/>
            <person name="Lim Y.K."/>
        </authorList>
    </citation>
    <scope>NUCLEOTIDE SEQUENCE [LARGE SCALE GENOMIC DNA]</scope>
    <source>
        <strain evidence="1 2">KCOM 3021</strain>
    </source>
</reference>
<dbReference type="OrthoDB" id="2082320at2"/>
<sequence length="182" mass="20638">MGNHILKVFTLILAVLLLYMWPISSAFDNQDDISEIVVMNAVTKFVDSVRDKGFITPSMYNEFADQMALTGNTYNIQMEHLHKRYDPNYNDAGEFQGGFSVNYEGFYNAQINDKLFPRNSSEKIDNPNRIYKLAAGDFFTVTVKNTNRTPATLINDILKGTINAPNEKIVVPYGGMVLNEDY</sequence>
<name>A0A3P3TA48_9BACL</name>
<dbReference type="RefSeq" id="WP_128635980.1">
    <property type="nucleotide sequence ID" value="NZ_RRCN01000002.1"/>
</dbReference>
<dbReference type="Proteomes" id="UP000267017">
    <property type="component" value="Unassembled WGS sequence"/>
</dbReference>
<evidence type="ECO:0000313" key="1">
    <source>
        <dbReference type="EMBL" id="RRJ54887.1"/>
    </source>
</evidence>
<evidence type="ECO:0000313" key="2">
    <source>
        <dbReference type="Proteomes" id="UP000267017"/>
    </source>
</evidence>
<organism evidence="1 2">
    <name type="scientific">Paenibacillus oralis</name>
    <dbReference type="NCBI Taxonomy" id="2490856"/>
    <lineage>
        <taxon>Bacteria</taxon>
        <taxon>Bacillati</taxon>
        <taxon>Bacillota</taxon>
        <taxon>Bacilli</taxon>
        <taxon>Bacillales</taxon>
        <taxon>Paenibacillaceae</taxon>
        <taxon>Paenibacillus</taxon>
    </lineage>
</organism>
<comment type="caution">
    <text evidence="1">The sequence shown here is derived from an EMBL/GenBank/DDBJ whole genome shotgun (WGS) entry which is preliminary data.</text>
</comment>
<dbReference type="EMBL" id="RRCN01000002">
    <property type="protein sequence ID" value="RRJ54887.1"/>
    <property type="molecule type" value="Genomic_DNA"/>
</dbReference>
<proteinExistence type="predicted"/>
<keyword evidence="2" id="KW-1185">Reference proteome</keyword>
<accession>A0A3P3TA48</accession>
<gene>
    <name evidence="1" type="ORF">EHV15_35535</name>
</gene>
<dbReference type="AlphaFoldDB" id="A0A3P3TA48"/>
<protein>
    <submittedName>
        <fullName evidence="1">Uncharacterized protein</fullName>
    </submittedName>
</protein>